<dbReference type="InterPro" id="IPR051242">
    <property type="entry name" value="WD-EF-hand_domain"/>
</dbReference>
<feature type="repeat" description="WD" evidence="2">
    <location>
        <begin position="322"/>
        <end position="354"/>
    </location>
</feature>
<dbReference type="PROSITE" id="PS50082">
    <property type="entry name" value="WD_REPEATS_2"/>
    <property type="match status" value="1"/>
</dbReference>
<protein>
    <submittedName>
        <fullName evidence="4">WD_domain</fullName>
    </submittedName>
</protein>
<dbReference type="SMART" id="SM00320">
    <property type="entry name" value="WD40"/>
    <property type="match status" value="6"/>
</dbReference>
<feature type="region of interest" description="Disordered" evidence="3">
    <location>
        <begin position="935"/>
        <end position="961"/>
    </location>
</feature>
<feature type="region of interest" description="Disordered" evidence="3">
    <location>
        <begin position="197"/>
        <end position="235"/>
    </location>
</feature>
<dbReference type="InterPro" id="IPR015943">
    <property type="entry name" value="WD40/YVTN_repeat-like_dom_sf"/>
</dbReference>
<feature type="region of interest" description="Disordered" evidence="3">
    <location>
        <begin position="503"/>
        <end position="544"/>
    </location>
</feature>
<dbReference type="PANTHER" id="PTHR44324:SF5">
    <property type="entry name" value="EF-HAND DOMAIN-CONTAINING PROTEIN"/>
    <property type="match status" value="1"/>
</dbReference>
<dbReference type="SUPFAM" id="SSF50978">
    <property type="entry name" value="WD40 repeat-like"/>
    <property type="match status" value="2"/>
</dbReference>
<keyword evidence="2" id="KW-0853">WD repeat</keyword>
<feature type="compositionally biased region" description="Polar residues" evidence="3">
    <location>
        <begin position="1844"/>
        <end position="1857"/>
    </location>
</feature>
<feature type="compositionally biased region" description="Polar residues" evidence="3">
    <location>
        <begin position="31"/>
        <end position="54"/>
    </location>
</feature>
<feature type="compositionally biased region" description="Polar residues" evidence="3">
    <location>
        <begin position="460"/>
        <end position="479"/>
    </location>
</feature>
<evidence type="ECO:0000313" key="4">
    <source>
        <dbReference type="EMBL" id="SYZ69057.1"/>
    </source>
</evidence>
<feature type="region of interest" description="Disordered" evidence="3">
    <location>
        <begin position="1363"/>
        <end position="1395"/>
    </location>
</feature>
<evidence type="ECO:0000256" key="1">
    <source>
        <dbReference type="ARBA" id="ARBA00022737"/>
    </source>
</evidence>
<proteinExistence type="predicted"/>
<keyword evidence="1" id="KW-0677">Repeat</keyword>
<feature type="region of interest" description="Disordered" evidence="3">
    <location>
        <begin position="455"/>
        <end position="486"/>
    </location>
</feature>
<dbReference type="InterPro" id="IPR036322">
    <property type="entry name" value="WD40_repeat_dom_sf"/>
</dbReference>
<organism evidence="4 5">
    <name type="scientific">Leishmania braziliensis MHOM/BR/75/M2904</name>
    <dbReference type="NCBI Taxonomy" id="420245"/>
    <lineage>
        <taxon>Eukaryota</taxon>
        <taxon>Discoba</taxon>
        <taxon>Euglenozoa</taxon>
        <taxon>Kinetoplastea</taxon>
        <taxon>Metakinetoplastina</taxon>
        <taxon>Trypanosomatida</taxon>
        <taxon>Trypanosomatidae</taxon>
        <taxon>Leishmaniinae</taxon>
        <taxon>Leishmania</taxon>
        <taxon>Leishmania braziliensis species complex</taxon>
    </lineage>
</organism>
<name>A0A3P3ZG00_LEIBR</name>
<dbReference type="Proteomes" id="UP000319462">
    <property type="component" value="Chromosome 33"/>
</dbReference>
<feature type="compositionally biased region" description="Low complexity" evidence="3">
    <location>
        <begin position="935"/>
        <end position="945"/>
    </location>
</feature>
<evidence type="ECO:0000256" key="3">
    <source>
        <dbReference type="SAM" id="MobiDB-lite"/>
    </source>
</evidence>
<feature type="region of interest" description="Disordered" evidence="3">
    <location>
        <begin position="1"/>
        <end position="60"/>
    </location>
</feature>
<evidence type="ECO:0000256" key="2">
    <source>
        <dbReference type="PROSITE-ProRule" id="PRU00221"/>
    </source>
</evidence>
<dbReference type="InterPro" id="IPR001680">
    <property type="entry name" value="WD40_rpt"/>
</dbReference>
<accession>A0A3P3ZG00</accession>
<evidence type="ECO:0000313" key="5">
    <source>
        <dbReference type="Proteomes" id="UP000319462"/>
    </source>
</evidence>
<dbReference type="Gene3D" id="2.130.10.10">
    <property type="entry name" value="YVTN repeat-like/Quinoprotein amine dehydrogenase"/>
    <property type="match status" value="2"/>
</dbReference>
<feature type="region of interest" description="Disordered" evidence="3">
    <location>
        <begin position="1835"/>
        <end position="1857"/>
    </location>
</feature>
<feature type="region of interest" description="Disordered" evidence="3">
    <location>
        <begin position="1762"/>
        <end position="1786"/>
    </location>
</feature>
<sequence length="2070" mass="218682">MQPSRSGSKRPMTVRGGASASRSQDAPLGQSIDSDVRPSNASSISPSVVPSDNPLSPPNAVAATMTATTTAMTSNAAHYAATLGANLHEWVLAVKQPSPPTVAAAPSTVVDAAQEGGVRKTHSASAVAYFPLEERIGLPELKSILCAFQAPPHGAVTRWLDTSSSKGSGSGTADRVVALRALDTSRSVDELSVIVADLPRSPNPAQRPGQQRTRDATDVHSSAAGKGHMHSPALSLPLSAPTLGLRSLSQEEFIRAIQSAVPSATVPDILSLLRKAISETQETVSWSELTAFLVTRSRQKADVALENQRFVLGGPPRGMRFDDQHGSPITCVAMEPVRRLLVTGCSDGSVRAWSSGNDLVYRGLLLQVDKWIVGLHWGCKQRVLYVVTMDRWVYILSGSTYEVLRVYHGRGITESSVNMTYASETIGTVHVGGVPQTKSLVSSARSYGGVRLVPPGISPFNKSKTSLSPRPPTNRSGSCESHKERMQRLLSSAMHACRAVHTTSKETATPEHPHRSTSTQTDATSTTVSTSASQVSSSGTPMPSLLPTSSLAMVYSLTTTDAAEALHQDNTPLTGAGRGPYVRQELEEGVLTALVDPVTATAFHESALQEDVLLLGTSTGDVFLFQLAHQNHLSRKRVLVARHIFRQLHRGRVTKLHLLLSLHALVSSGDDGHVRVTSLVAGQPLRAFYAAGLPDQHASVTDFDVHPQLKMLLTVGPERRALVWEWSQPLPIALLGPANSPCCGAAFMGDQVLTMSLDGVLHVYDCKGFHFQQELSLATAGSLDRFGGAVGATHSVISRMHVDEARKRVLCFGHFPLSLCVKWQVSSDFPERYRGHHAPMLTTLSSRVFGQVVTVGTDGVVMTWMPRSGVKESSFLLSNFSNTTSASAPIRPTAASMDVLQRRLLTGFANGVMVVWSILNGQVERVLTAAAATASPSPSLSPAALGGTAKKTMNSMSGSSSSSPVVTSSEWSVTATAAVAIPSTRRDVTAVGSLLRHRSISYIFAIGSHLYVDAAVDRTGAAARSSGPQLGEYSTTPASSWTVPSALGDVTMLVQLGPQLIGCSTASGAVLLYNVLFERQEGAPLWVRESLLSPAWATGGLLSPTPTSAAMGGDVVNIGGPSALPQRNSTVSAAGPLMSSSGTHSQRTVPGAATLFLASLVNTARATGTPEAASADSTTPAAVMTGAVVSRVNCMMTLPTVHPRLLLVGQEDGTVSFWHTLRRVCLGAVSLTTAAGVEDAKQGEGAIVIMSMEETDGRMLVFGDGEGKVHVCLVKWKLLTDSHEQTAALAMPNFALYSLTPTPKEEQLPAVAASTTSASDDAQAAERSLPVLQQLERVHVFASGLALSGIRVVHAEETAPLGCAAAPPPKTDTEAEAAATALEEDRDSPADSISLGARKDTGKARLLIICTGVDHYVRVFTLAGVPIGELGMDAWDAARPSTFRFMGEPTVPPAVPLPCSPAGNFNWQQEEHNAITKSGCYHDYLADLYATHHTRPEMPVGSSSELTHGGSVSLRRAMGGSVYFECTGSPPSHAAARTSLAPRPSLPDAMHPLDRVGSATTVDKLPSYGHPSVAVFAENAEAGTGLRRELCSDVASGFLLSGLRPGQTGPPKHCLTARLRQNTRHRYETGRHFRGVLKRAYAHQLQDRNLQGHTSPFLSYHQPRAAPSELPILLLSGPEASCAAESGQAETRSVSLSAASESSDSAEQRRVTGYVLGALEQATNTSASLREEPREPCDMSIAPRRSTVCAVSLAKDARCSITPRHPSMTSTDAPLSVGGSPVNRRRQSRTMVATPFGMGMVAQCSLNATETLFLNPLSPGGLSLIKQPSLVHQPPPLPVVHSSKQSTSADTQTPPSSYAVSTAVPMLTAVAHCGSNAALSALAPASAAPRDVLINRAGPLSATASQAQSGAVVGQHRSTPALSYLVHEHTRLVENTRTAAAREKLAALAIPVPTHPVSTGITGGSAAVDSLRHLSIVHETAARFSCSTSPSLVPAWSVLNHLDSVVEKQQRLLECRTSAAQELTNASQGFLAHVTSRMYVTPVEELPAPSLECSRRHHLAATPPTTRTRR</sequence>
<dbReference type="PANTHER" id="PTHR44324">
    <property type="entry name" value="WD40 REPEAT DOMAIN 95"/>
    <property type="match status" value="1"/>
</dbReference>
<feature type="compositionally biased region" description="Low complexity" evidence="3">
    <location>
        <begin position="516"/>
        <end position="538"/>
    </location>
</feature>
<dbReference type="Pfam" id="PF00400">
    <property type="entry name" value="WD40"/>
    <property type="match status" value="1"/>
</dbReference>
<feature type="region of interest" description="Disordered" evidence="3">
    <location>
        <begin position="1533"/>
        <end position="1554"/>
    </location>
</feature>
<dbReference type="PROSITE" id="PS50294">
    <property type="entry name" value="WD_REPEATS_REGION"/>
    <property type="match status" value="1"/>
</dbReference>
<gene>
    <name evidence="4" type="ORF">LBRM2904_33.1260</name>
</gene>
<reference evidence="4 5" key="1">
    <citation type="submission" date="2018-09" db="EMBL/GenBank/DDBJ databases">
        <authorList>
            <person name="Peiro R."/>
            <person name="Begona"/>
            <person name="Cbmso G."/>
            <person name="Lopez M."/>
            <person name="Gonzalez S."/>
        </authorList>
    </citation>
    <scope>NUCLEOTIDE SEQUENCE [LARGE SCALE GENOMIC DNA]</scope>
</reference>
<dbReference type="EMBL" id="LS997632">
    <property type="protein sequence ID" value="SYZ69057.1"/>
    <property type="molecule type" value="Genomic_DNA"/>
</dbReference>